<dbReference type="InterPro" id="IPR001611">
    <property type="entry name" value="Leu-rich_rpt"/>
</dbReference>
<proteinExistence type="predicted"/>
<dbReference type="GO" id="GO:0016020">
    <property type="term" value="C:membrane"/>
    <property type="evidence" value="ECO:0007669"/>
    <property type="project" value="UniProtKB-SubCell"/>
</dbReference>
<accession>A0A6D2ICI5</accession>
<dbReference type="EMBL" id="CACVBM020000888">
    <property type="protein sequence ID" value="CAA7024322.1"/>
    <property type="molecule type" value="Genomic_DNA"/>
</dbReference>
<evidence type="ECO:0000256" key="4">
    <source>
        <dbReference type="ARBA" id="ARBA00022729"/>
    </source>
</evidence>
<evidence type="ECO:0000256" key="6">
    <source>
        <dbReference type="ARBA" id="ARBA00022989"/>
    </source>
</evidence>
<keyword evidence="9" id="KW-0325">Glycoprotein</keyword>
<evidence type="ECO:0000313" key="11">
    <source>
        <dbReference type="EMBL" id="CAA7024322.1"/>
    </source>
</evidence>
<evidence type="ECO:0000256" key="8">
    <source>
        <dbReference type="ARBA" id="ARBA00023170"/>
    </source>
</evidence>
<dbReference type="InterPro" id="IPR032675">
    <property type="entry name" value="LRR_dom_sf"/>
</dbReference>
<keyword evidence="7" id="KW-0472">Membrane</keyword>
<dbReference type="Pfam" id="PF08263">
    <property type="entry name" value="LRRNT_2"/>
    <property type="match status" value="1"/>
</dbReference>
<keyword evidence="3" id="KW-0812">Transmembrane</keyword>
<keyword evidence="12" id="KW-1185">Reference proteome</keyword>
<organism evidence="11 12">
    <name type="scientific">Microthlaspi erraticum</name>
    <dbReference type="NCBI Taxonomy" id="1685480"/>
    <lineage>
        <taxon>Eukaryota</taxon>
        <taxon>Viridiplantae</taxon>
        <taxon>Streptophyta</taxon>
        <taxon>Embryophyta</taxon>
        <taxon>Tracheophyta</taxon>
        <taxon>Spermatophyta</taxon>
        <taxon>Magnoliopsida</taxon>
        <taxon>eudicotyledons</taxon>
        <taxon>Gunneridae</taxon>
        <taxon>Pentapetalae</taxon>
        <taxon>rosids</taxon>
        <taxon>malvids</taxon>
        <taxon>Brassicales</taxon>
        <taxon>Brassicaceae</taxon>
        <taxon>Coluteocarpeae</taxon>
        <taxon>Microthlaspi</taxon>
    </lineage>
</organism>
<dbReference type="AlphaFoldDB" id="A0A6D2ICI5"/>
<keyword evidence="6" id="KW-1133">Transmembrane helix</keyword>
<feature type="domain" description="Leucine-rich repeat-containing N-terminal plant-type" evidence="10">
    <location>
        <begin position="12"/>
        <end position="53"/>
    </location>
</feature>
<dbReference type="Proteomes" id="UP000467841">
    <property type="component" value="Unassembled WGS sequence"/>
</dbReference>
<dbReference type="InterPro" id="IPR013210">
    <property type="entry name" value="LRR_N_plant-typ"/>
</dbReference>
<dbReference type="Pfam" id="PF13516">
    <property type="entry name" value="LRR_6"/>
    <property type="match status" value="1"/>
</dbReference>
<evidence type="ECO:0000256" key="1">
    <source>
        <dbReference type="ARBA" id="ARBA00004479"/>
    </source>
</evidence>
<dbReference type="OrthoDB" id="1433538at2759"/>
<keyword evidence="5" id="KW-0677">Repeat</keyword>
<comment type="caution">
    <text evidence="11">The sequence shown here is derived from an EMBL/GenBank/DDBJ whole genome shotgun (WGS) entry which is preliminary data.</text>
</comment>
<dbReference type="PROSITE" id="PS51450">
    <property type="entry name" value="LRR"/>
    <property type="match status" value="2"/>
</dbReference>
<evidence type="ECO:0000256" key="7">
    <source>
        <dbReference type="ARBA" id="ARBA00023136"/>
    </source>
</evidence>
<dbReference type="PANTHER" id="PTHR48061:SF12">
    <property type="entry name" value="DISEASE RESISTANCE LIKE PROTEIN"/>
    <property type="match status" value="1"/>
</dbReference>
<evidence type="ECO:0000259" key="10">
    <source>
        <dbReference type="Pfam" id="PF08263"/>
    </source>
</evidence>
<protein>
    <recommendedName>
        <fullName evidence="10">Leucine-rich repeat-containing N-terminal plant-type domain-containing protein</fullName>
    </recommendedName>
</protein>
<reference evidence="11" key="1">
    <citation type="submission" date="2020-01" db="EMBL/GenBank/DDBJ databases">
        <authorList>
            <person name="Mishra B."/>
        </authorList>
    </citation>
    <scope>NUCLEOTIDE SEQUENCE [LARGE SCALE GENOMIC DNA]</scope>
</reference>
<evidence type="ECO:0000256" key="5">
    <source>
        <dbReference type="ARBA" id="ARBA00022737"/>
    </source>
</evidence>
<keyword evidence="2" id="KW-0433">Leucine-rich repeat</keyword>
<dbReference type="SUPFAM" id="SSF52047">
    <property type="entry name" value="RNI-like"/>
    <property type="match status" value="1"/>
</dbReference>
<keyword evidence="8" id="KW-0675">Receptor</keyword>
<dbReference type="Gene3D" id="3.80.10.10">
    <property type="entry name" value="Ribonuclease Inhibitor"/>
    <property type="match status" value="2"/>
</dbReference>
<name>A0A6D2ICI5_9BRAS</name>
<evidence type="ECO:0000256" key="2">
    <source>
        <dbReference type="ARBA" id="ARBA00022614"/>
    </source>
</evidence>
<dbReference type="PANTHER" id="PTHR48061">
    <property type="entry name" value="LEUCINE-RICH REPEAT RECEPTOR PROTEIN KINASE EMS1-LIKE-RELATED"/>
    <property type="match status" value="1"/>
</dbReference>
<dbReference type="InterPro" id="IPR046956">
    <property type="entry name" value="RLP23-like"/>
</dbReference>
<evidence type="ECO:0000256" key="3">
    <source>
        <dbReference type="ARBA" id="ARBA00022692"/>
    </source>
</evidence>
<comment type="subcellular location">
    <subcellularLocation>
        <location evidence="1">Membrane</location>
        <topology evidence="1">Single-pass type I membrane protein</topology>
    </subcellularLocation>
</comment>
<gene>
    <name evidence="11" type="ORF">MERR_LOCUS11557</name>
</gene>
<evidence type="ECO:0000256" key="9">
    <source>
        <dbReference type="ARBA" id="ARBA00023180"/>
    </source>
</evidence>
<sequence>MRVGCVEIERMGLLQLKSYLNSFSSYKDENILKSWSDDDPKSDCCNWERVKCSDDIGGHTVGLSLYEIMFDSNFYQPHGFNLTLLHSFPQLKTLNFSYNWCDHLFDPIHGYKSFQKLEKLETLDLSRNNFNNSVLPFLSAARSLRILNLRSNSLEGVFHPNGLINFKELEVLDLSNNNINDFEAGDGLIKSKLKTLHLSGIRFSDTALLKGLEHLVELEVLSLAYNQFNHTRAYQVLKDMPKLQELDLTGNGFTDLDSLGKMMIKREKLACS</sequence>
<evidence type="ECO:0000313" key="12">
    <source>
        <dbReference type="Proteomes" id="UP000467841"/>
    </source>
</evidence>
<keyword evidence="4" id="KW-0732">Signal</keyword>
<dbReference type="Pfam" id="PF00560">
    <property type="entry name" value="LRR_1"/>
    <property type="match status" value="2"/>
</dbReference>